<evidence type="ECO:0000256" key="3">
    <source>
        <dbReference type="ARBA" id="ARBA00022475"/>
    </source>
</evidence>
<dbReference type="GO" id="GO:0022857">
    <property type="term" value="F:transmembrane transporter activity"/>
    <property type="evidence" value="ECO:0007669"/>
    <property type="project" value="InterPro"/>
</dbReference>
<keyword evidence="5 9" id="KW-1133">Transmembrane helix</keyword>
<feature type="transmembrane region" description="Helical" evidence="9">
    <location>
        <begin position="333"/>
        <end position="351"/>
    </location>
</feature>
<proteinExistence type="predicted"/>
<dbReference type="Gene3D" id="1.20.1250.20">
    <property type="entry name" value="MFS general substrate transporter like domains"/>
    <property type="match status" value="1"/>
</dbReference>
<feature type="transmembrane region" description="Helical" evidence="9">
    <location>
        <begin position="435"/>
        <end position="457"/>
    </location>
</feature>
<keyword evidence="2" id="KW-0813">Transport</keyword>
<keyword evidence="12" id="KW-1185">Reference proteome</keyword>
<evidence type="ECO:0000256" key="5">
    <source>
        <dbReference type="ARBA" id="ARBA00022989"/>
    </source>
</evidence>
<dbReference type="AlphaFoldDB" id="A0A1I1WZ16"/>
<evidence type="ECO:0000256" key="2">
    <source>
        <dbReference type="ARBA" id="ARBA00022448"/>
    </source>
</evidence>
<dbReference type="CDD" id="cd17321">
    <property type="entry name" value="MFS_MMR_MDR_like"/>
    <property type="match status" value="1"/>
</dbReference>
<gene>
    <name evidence="11" type="ORF">SAMN05216251_10159</name>
</gene>
<dbReference type="Proteomes" id="UP000199323">
    <property type="component" value="Unassembled WGS sequence"/>
</dbReference>
<organism evidence="11 12">
    <name type="scientific">Actinacidiphila alni</name>
    <dbReference type="NCBI Taxonomy" id="380248"/>
    <lineage>
        <taxon>Bacteria</taxon>
        <taxon>Bacillati</taxon>
        <taxon>Actinomycetota</taxon>
        <taxon>Actinomycetes</taxon>
        <taxon>Kitasatosporales</taxon>
        <taxon>Streptomycetaceae</taxon>
        <taxon>Actinacidiphila</taxon>
    </lineage>
</organism>
<keyword evidence="4 9" id="KW-0812">Transmembrane</keyword>
<dbReference type="GO" id="GO:0046677">
    <property type="term" value="P:response to antibiotic"/>
    <property type="evidence" value="ECO:0007669"/>
    <property type="project" value="UniProtKB-KW"/>
</dbReference>
<dbReference type="Gene3D" id="1.20.1720.10">
    <property type="entry name" value="Multidrug resistance protein D"/>
    <property type="match status" value="1"/>
</dbReference>
<protein>
    <submittedName>
        <fullName evidence="11">Drug resistance transporter, EmrB/QacA subfamily</fullName>
    </submittedName>
</protein>
<evidence type="ECO:0000256" key="1">
    <source>
        <dbReference type="ARBA" id="ARBA00004651"/>
    </source>
</evidence>
<dbReference type="NCBIfam" id="TIGR00711">
    <property type="entry name" value="efflux_EmrB"/>
    <property type="match status" value="1"/>
</dbReference>
<evidence type="ECO:0000256" key="9">
    <source>
        <dbReference type="SAM" id="Phobius"/>
    </source>
</evidence>
<dbReference type="PROSITE" id="PS50850">
    <property type="entry name" value="MFS"/>
    <property type="match status" value="1"/>
</dbReference>
<feature type="transmembrane region" description="Helical" evidence="9">
    <location>
        <begin position="228"/>
        <end position="247"/>
    </location>
</feature>
<evidence type="ECO:0000256" key="6">
    <source>
        <dbReference type="ARBA" id="ARBA00023136"/>
    </source>
</evidence>
<dbReference type="PRINTS" id="PR01036">
    <property type="entry name" value="TCRTETB"/>
</dbReference>
<reference evidence="12" key="1">
    <citation type="submission" date="2016-10" db="EMBL/GenBank/DDBJ databases">
        <authorList>
            <person name="Varghese N."/>
            <person name="Submissions S."/>
        </authorList>
    </citation>
    <scope>NUCLEOTIDE SEQUENCE [LARGE SCALE GENOMIC DNA]</scope>
    <source>
        <strain evidence="12">CGMCC 4.3510</strain>
    </source>
</reference>
<feature type="transmembrane region" description="Helical" evidence="9">
    <location>
        <begin position="195"/>
        <end position="216"/>
    </location>
</feature>
<feature type="domain" description="Major facilitator superfamily (MFS) profile" evidence="10">
    <location>
        <begin position="42"/>
        <end position="500"/>
    </location>
</feature>
<dbReference type="RefSeq" id="WP_093711252.1">
    <property type="nucleotide sequence ID" value="NZ_FONG01000001.1"/>
</dbReference>
<keyword evidence="6 9" id="KW-0472">Membrane</keyword>
<dbReference type="PROSITE" id="PS00216">
    <property type="entry name" value="SUGAR_TRANSPORT_1"/>
    <property type="match status" value="1"/>
</dbReference>
<evidence type="ECO:0000313" key="12">
    <source>
        <dbReference type="Proteomes" id="UP000199323"/>
    </source>
</evidence>
<dbReference type="OrthoDB" id="4080117at2"/>
<evidence type="ECO:0000259" key="10">
    <source>
        <dbReference type="PROSITE" id="PS50850"/>
    </source>
</evidence>
<feature type="transmembrane region" description="Helical" evidence="9">
    <location>
        <begin position="107"/>
        <end position="125"/>
    </location>
</feature>
<name>A0A1I1WZ16_9ACTN</name>
<keyword evidence="3" id="KW-1003">Cell membrane</keyword>
<dbReference type="EMBL" id="FONG01000001">
    <property type="protein sequence ID" value="SFD98330.1"/>
    <property type="molecule type" value="Genomic_DNA"/>
</dbReference>
<dbReference type="GO" id="GO:0005886">
    <property type="term" value="C:plasma membrane"/>
    <property type="evidence" value="ECO:0007669"/>
    <property type="project" value="UniProtKB-SubCell"/>
</dbReference>
<feature type="transmembrane region" description="Helical" evidence="9">
    <location>
        <begin position="40"/>
        <end position="60"/>
    </location>
</feature>
<keyword evidence="7" id="KW-0046">Antibiotic resistance</keyword>
<comment type="subcellular location">
    <subcellularLocation>
        <location evidence="1">Cell membrane</location>
        <topology evidence="1">Multi-pass membrane protein</topology>
    </subcellularLocation>
</comment>
<sequence length="513" mass="53177">MSSQSTADSQVGDSAAASAPAAGTGLTAPVQKQEKANHRWWVLSVIALAQLMVVLDATIVNIALPSAQRDLGFSDGNRQWIVTAYSLAFGSLLLLGGRLADLIGRKIVFLTGVVGFAGASALAGAAQNFEVLVTGRALQGLFGALLAPAALSLLNTTFTDAKERAKAFGIYGAIAGAGGGVGLLLGGLLTEHLSWRWTLYVNLIFAVLAFAGGMSFLRKGAPADRPKLDIPGTIMVTTGLFGIVYGFSNAETHDWSSPLTWGFLAAGGVLVAAFTWWQTRVTHPLLPLRVLLDRDRGASFIMLAISGAGMFGVFLFLTYYLQASLGYTPVKTGLAFLPMIGALMVSAQLATNSLMPRFGPRPIVPLGMAMAGAGMAWLTVLDLNSTYAAHVLPQLLVIGFGIGLALPPSMSVATAGIAAEDAGVASAAVNTMQQVGGSIGTALLNTLAASAATSYLHSHKPSAAAAAQAQLHSYSTAYWWSAGLFAVGFVLALFMFRSGKPQQTGDGAQAVHM</sequence>
<dbReference type="STRING" id="380248.SAMN05216251_10159"/>
<dbReference type="InterPro" id="IPR004638">
    <property type="entry name" value="EmrB-like"/>
</dbReference>
<feature type="compositionally biased region" description="Polar residues" evidence="8">
    <location>
        <begin position="1"/>
        <end position="12"/>
    </location>
</feature>
<dbReference type="InterPro" id="IPR005829">
    <property type="entry name" value="Sugar_transporter_CS"/>
</dbReference>
<evidence type="ECO:0000256" key="8">
    <source>
        <dbReference type="SAM" id="MobiDB-lite"/>
    </source>
</evidence>
<dbReference type="PANTHER" id="PTHR42718">
    <property type="entry name" value="MAJOR FACILITATOR SUPERFAMILY MULTIDRUG TRANSPORTER MFSC"/>
    <property type="match status" value="1"/>
</dbReference>
<dbReference type="InterPro" id="IPR036259">
    <property type="entry name" value="MFS_trans_sf"/>
</dbReference>
<feature type="transmembrane region" description="Helical" evidence="9">
    <location>
        <begin position="477"/>
        <end position="496"/>
    </location>
</feature>
<dbReference type="InterPro" id="IPR020846">
    <property type="entry name" value="MFS_dom"/>
</dbReference>
<feature type="transmembrane region" description="Helical" evidence="9">
    <location>
        <begin position="168"/>
        <end position="189"/>
    </location>
</feature>
<accession>A0A1I1WZ16</accession>
<evidence type="ECO:0000313" key="11">
    <source>
        <dbReference type="EMBL" id="SFD98330.1"/>
    </source>
</evidence>
<dbReference type="Pfam" id="PF07690">
    <property type="entry name" value="MFS_1"/>
    <property type="match status" value="1"/>
</dbReference>
<feature type="transmembrane region" description="Helical" evidence="9">
    <location>
        <begin position="298"/>
        <end position="321"/>
    </location>
</feature>
<dbReference type="InterPro" id="IPR011701">
    <property type="entry name" value="MFS"/>
</dbReference>
<evidence type="ECO:0000256" key="4">
    <source>
        <dbReference type="ARBA" id="ARBA00022692"/>
    </source>
</evidence>
<feature type="transmembrane region" description="Helical" evidence="9">
    <location>
        <begin position="80"/>
        <end position="100"/>
    </location>
</feature>
<feature type="transmembrane region" description="Helical" evidence="9">
    <location>
        <begin position="137"/>
        <end position="156"/>
    </location>
</feature>
<dbReference type="PANTHER" id="PTHR42718:SF46">
    <property type="entry name" value="BLR6921 PROTEIN"/>
    <property type="match status" value="1"/>
</dbReference>
<evidence type="ECO:0000256" key="7">
    <source>
        <dbReference type="ARBA" id="ARBA00023251"/>
    </source>
</evidence>
<dbReference type="SUPFAM" id="SSF103473">
    <property type="entry name" value="MFS general substrate transporter"/>
    <property type="match status" value="1"/>
</dbReference>
<feature type="transmembrane region" description="Helical" evidence="9">
    <location>
        <begin position="363"/>
        <end position="381"/>
    </location>
</feature>
<feature type="transmembrane region" description="Helical" evidence="9">
    <location>
        <begin position="259"/>
        <end position="277"/>
    </location>
</feature>
<feature type="region of interest" description="Disordered" evidence="8">
    <location>
        <begin position="1"/>
        <end position="21"/>
    </location>
</feature>